<dbReference type="PATRIC" id="fig|1619313.3.peg.54"/>
<reference evidence="3" key="1">
    <citation type="submission" date="2015-11" db="EMBL/GenBank/DDBJ databases">
        <authorList>
            <person name="Blom J."/>
        </authorList>
    </citation>
    <scope>NUCLEOTIDE SEQUENCE [LARGE SCALE GENOMIC DNA]</scope>
</reference>
<keyword evidence="3" id="KW-1185">Reference proteome</keyword>
<dbReference type="Proteomes" id="UP000059419">
    <property type="component" value="Chromosome 1"/>
</dbReference>
<dbReference type="PROSITE" id="PS51257">
    <property type="entry name" value="PROKAR_LIPOPROTEIN"/>
    <property type="match status" value="1"/>
</dbReference>
<dbReference type="STRING" id="1619313.EM595_0056"/>
<gene>
    <name evidence="2" type="ORF">EM595_0056</name>
</gene>
<evidence type="ECO:0000313" key="3">
    <source>
        <dbReference type="Proteomes" id="UP000059419"/>
    </source>
</evidence>
<sequence>MKRKFCAAAMLTLLLSGCAMPPPPPQPLPHGTRPQPICAAGEMMVQTTLWFGLNRPHGAPISAAEWQNFVDKEVTPRFSDGLSVIEGNGQWMGKDGTLAREKSRALLLIHGMGAENHEKIEALRTIYKQRFQQESVMRVDQPACVGF</sequence>
<dbReference type="RefSeq" id="WP_067426590.1">
    <property type="nucleotide sequence ID" value="NZ_JAOSHQ010000001.1"/>
</dbReference>
<feature type="signal peptide" evidence="1">
    <location>
        <begin position="1"/>
        <end position="21"/>
    </location>
</feature>
<evidence type="ECO:0000313" key="2">
    <source>
        <dbReference type="EMBL" id="CUU22293.1"/>
    </source>
</evidence>
<dbReference type="Pfam" id="PF12098">
    <property type="entry name" value="DUF3574"/>
    <property type="match status" value="1"/>
</dbReference>
<feature type="chain" id="PRO_5006860943" description="Secreted protein" evidence="1">
    <location>
        <begin position="22"/>
        <end position="147"/>
    </location>
</feature>
<proteinExistence type="predicted"/>
<accession>A0A0U5KZG8</accession>
<dbReference type="AlphaFoldDB" id="A0A0U5KZG8"/>
<organism evidence="2 3">
    <name type="scientific">Duffyella gerundensis</name>
    <dbReference type="NCBI Taxonomy" id="1619313"/>
    <lineage>
        <taxon>Bacteria</taxon>
        <taxon>Pseudomonadati</taxon>
        <taxon>Pseudomonadota</taxon>
        <taxon>Gammaproteobacteria</taxon>
        <taxon>Enterobacterales</taxon>
        <taxon>Erwiniaceae</taxon>
        <taxon>Duffyella</taxon>
    </lineage>
</organism>
<evidence type="ECO:0008006" key="4">
    <source>
        <dbReference type="Google" id="ProtNLM"/>
    </source>
</evidence>
<protein>
    <recommendedName>
        <fullName evidence="4">Secreted protein</fullName>
    </recommendedName>
</protein>
<dbReference type="KEGG" id="ege:EM595_0056"/>
<keyword evidence="1" id="KW-0732">Signal</keyword>
<dbReference type="InterPro" id="IPR021957">
    <property type="entry name" value="DUF3574"/>
</dbReference>
<dbReference type="OrthoDB" id="794286at2"/>
<dbReference type="EMBL" id="LN907827">
    <property type="protein sequence ID" value="CUU22293.1"/>
    <property type="molecule type" value="Genomic_DNA"/>
</dbReference>
<evidence type="ECO:0000256" key="1">
    <source>
        <dbReference type="SAM" id="SignalP"/>
    </source>
</evidence>
<name>A0A0U5KZG8_9GAMM</name>